<dbReference type="AlphaFoldDB" id="L9XE44"/>
<organism evidence="2 3">
    <name type="scientific">Natronolimnohabitans innermongolicus JCM 12255</name>
    <dbReference type="NCBI Taxonomy" id="1227499"/>
    <lineage>
        <taxon>Archaea</taxon>
        <taxon>Methanobacteriati</taxon>
        <taxon>Methanobacteriota</taxon>
        <taxon>Stenosarchaea group</taxon>
        <taxon>Halobacteria</taxon>
        <taxon>Halobacteriales</taxon>
        <taxon>Natrialbaceae</taxon>
        <taxon>Natronolimnohabitans</taxon>
    </lineage>
</organism>
<keyword evidence="3" id="KW-1185">Reference proteome</keyword>
<dbReference type="RefSeq" id="WP_007258191.1">
    <property type="nucleotide sequence ID" value="NZ_AOHZ01000019.1"/>
</dbReference>
<comment type="caution">
    <text evidence="2">The sequence shown here is derived from an EMBL/GenBank/DDBJ whole genome shotgun (WGS) entry which is preliminary data.</text>
</comment>
<keyword evidence="1" id="KW-1133">Transmembrane helix</keyword>
<reference evidence="2 3" key="1">
    <citation type="journal article" date="2014" name="PLoS Genet.">
        <title>Phylogenetically driven sequencing of extremely halophilic archaea reveals strategies for static and dynamic osmo-response.</title>
        <authorList>
            <person name="Becker E.A."/>
            <person name="Seitzer P.M."/>
            <person name="Tritt A."/>
            <person name="Larsen D."/>
            <person name="Krusor M."/>
            <person name="Yao A.I."/>
            <person name="Wu D."/>
            <person name="Madern D."/>
            <person name="Eisen J.A."/>
            <person name="Darling A.E."/>
            <person name="Facciotti M.T."/>
        </authorList>
    </citation>
    <scope>NUCLEOTIDE SEQUENCE [LARGE SCALE GENOMIC DNA]</scope>
    <source>
        <strain evidence="2 3">JCM 12255</strain>
    </source>
</reference>
<sequence length="74" mass="7599">MLVTTLGLVCLALGVAGVRYAPAIVAAQHQQGMAPLEDGERGDELEGEDRIRVTKGVGVLLALVGVVLLGYGVV</sequence>
<evidence type="ECO:0000256" key="1">
    <source>
        <dbReference type="SAM" id="Phobius"/>
    </source>
</evidence>
<keyword evidence="1" id="KW-0812">Transmembrane</keyword>
<feature type="transmembrane region" description="Helical" evidence="1">
    <location>
        <begin position="51"/>
        <end position="73"/>
    </location>
</feature>
<evidence type="ECO:0000313" key="2">
    <source>
        <dbReference type="EMBL" id="ELY59985.1"/>
    </source>
</evidence>
<dbReference type="eggNOG" id="ENOG502N5GI">
    <property type="taxonomic scope" value="Archaea"/>
</dbReference>
<evidence type="ECO:0000313" key="3">
    <source>
        <dbReference type="Proteomes" id="UP000011602"/>
    </source>
</evidence>
<gene>
    <name evidence="2" type="ORF">C493_04418</name>
</gene>
<proteinExistence type="predicted"/>
<dbReference type="STRING" id="1227499.C493_04418"/>
<protein>
    <submittedName>
        <fullName evidence="2">Uncharacterized protein</fullName>
    </submittedName>
</protein>
<dbReference type="Proteomes" id="UP000011602">
    <property type="component" value="Unassembled WGS sequence"/>
</dbReference>
<keyword evidence="1" id="KW-0472">Membrane</keyword>
<name>L9XE44_9EURY</name>
<dbReference type="PATRIC" id="fig|1227499.3.peg.906"/>
<accession>L9XE44</accession>
<dbReference type="EMBL" id="AOHZ01000019">
    <property type="protein sequence ID" value="ELY59985.1"/>
    <property type="molecule type" value="Genomic_DNA"/>
</dbReference>